<sequence length="43" mass="5186">MLFQIDFCCKITTKRMDYKIKGIIKGAKEWQTLRGLHFSYEMI</sequence>
<dbReference type="PATRIC" id="fig|1395125.3.peg.1957"/>
<dbReference type="Proteomes" id="UP000017023">
    <property type="component" value="Unassembled WGS sequence"/>
</dbReference>
<name>U2L528_9BACT</name>
<reference evidence="1 2" key="1">
    <citation type="submission" date="2013-08" db="EMBL/GenBank/DDBJ databases">
        <authorList>
            <person name="Durkin A.S."/>
            <person name="Haft D.R."/>
            <person name="McCorrison J."/>
            <person name="Torralba M."/>
            <person name="Gillis M."/>
            <person name="Haft D.H."/>
            <person name="Methe B."/>
            <person name="Sutton G."/>
            <person name="Nelson K.E."/>
        </authorList>
    </citation>
    <scope>NUCLEOTIDE SEQUENCE [LARGE SCALE GENOMIC DNA]</scope>
    <source>
        <strain evidence="1 2">F0493</strain>
    </source>
</reference>
<protein>
    <submittedName>
        <fullName evidence="1">Uncharacterized protein</fullName>
    </submittedName>
</protein>
<organism evidence="1 2">
    <name type="scientific">Segatella salivae F0493</name>
    <dbReference type="NCBI Taxonomy" id="1395125"/>
    <lineage>
        <taxon>Bacteria</taxon>
        <taxon>Pseudomonadati</taxon>
        <taxon>Bacteroidota</taxon>
        <taxon>Bacteroidia</taxon>
        <taxon>Bacteroidales</taxon>
        <taxon>Prevotellaceae</taxon>
        <taxon>Segatella</taxon>
    </lineage>
</organism>
<comment type="caution">
    <text evidence="1">The sequence shown here is derived from an EMBL/GenBank/DDBJ whole genome shotgun (WGS) entry which is preliminary data.</text>
</comment>
<dbReference type="EMBL" id="AWGW01000025">
    <property type="protein sequence ID" value="ERJ99607.1"/>
    <property type="molecule type" value="Genomic_DNA"/>
</dbReference>
<accession>U2L528</accession>
<evidence type="ECO:0000313" key="1">
    <source>
        <dbReference type="EMBL" id="ERJ99607.1"/>
    </source>
</evidence>
<evidence type="ECO:0000313" key="2">
    <source>
        <dbReference type="Proteomes" id="UP000017023"/>
    </source>
</evidence>
<proteinExistence type="predicted"/>
<dbReference type="AlphaFoldDB" id="U2L528"/>
<gene>
    <name evidence="1" type="ORF">HMPREF9145_1039</name>
</gene>